<dbReference type="Pfam" id="PF00766">
    <property type="entry name" value="ETF_alpha"/>
    <property type="match status" value="1"/>
</dbReference>
<dbReference type="RefSeq" id="WP_249245279.1">
    <property type="nucleotide sequence ID" value="NZ_JAKPBZ010000113.1"/>
</dbReference>
<dbReference type="PANTHER" id="PTHR43153">
    <property type="entry name" value="ELECTRON TRANSFER FLAVOPROTEIN ALPHA"/>
    <property type="match status" value="1"/>
</dbReference>
<evidence type="ECO:0000256" key="4">
    <source>
        <dbReference type="ARBA" id="ARBA00022827"/>
    </source>
</evidence>
<name>A0ABT0MVT1_9GAMM</name>
<dbReference type="SUPFAM" id="SSF52402">
    <property type="entry name" value="Adenine nucleotide alpha hydrolases-like"/>
    <property type="match status" value="1"/>
</dbReference>
<dbReference type="SMART" id="SM00893">
    <property type="entry name" value="ETF"/>
    <property type="match status" value="1"/>
</dbReference>
<dbReference type="InterPro" id="IPR014730">
    <property type="entry name" value="ETF_a/b_N"/>
</dbReference>
<evidence type="ECO:0000259" key="6">
    <source>
        <dbReference type="SMART" id="SM00893"/>
    </source>
</evidence>
<evidence type="ECO:0000256" key="5">
    <source>
        <dbReference type="ARBA" id="ARBA00022982"/>
    </source>
</evidence>
<dbReference type="PIRSF" id="PIRSF000089">
    <property type="entry name" value="Electra_flavoP_a"/>
    <property type="match status" value="1"/>
</dbReference>
<dbReference type="InterPro" id="IPR029035">
    <property type="entry name" value="DHS-like_NAD/FAD-binding_dom"/>
</dbReference>
<keyword evidence="3" id="KW-0285">Flavoprotein</keyword>
<keyword evidence="2" id="KW-0813">Transport</keyword>
<evidence type="ECO:0000313" key="7">
    <source>
        <dbReference type="EMBL" id="MCL2893971.1"/>
    </source>
</evidence>
<dbReference type="InterPro" id="IPR001308">
    <property type="entry name" value="ETF_a/FixB"/>
</dbReference>
<dbReference type="Proteomes" id="UP001203069">
    <property type="component" value="Unassembled WGS sequence"/>
</dbReference>
<evidence type="ECO:0000256" key="1">
    <source>
        <dbReference type="ARBA" id="ARBA00005817"/>
    </source>
</evidence>
<keyword evidence="5" id="KW-0249">Electron transport</keyword>
<comment type="caution">
    <text evidence="7">The sequence shown here is derived from an EMBL/GenBank/DDBJ whole genome shotgun (WGS) entry which is preliminary data.</text>
</comment>
<protein>
    <submittedName>
        <fullName evidence="7">FAD-binding protein</fullName>
    </submittedName>
</protein>
<organism evidence="7 8">
    <name type="scientific">Brenneria tiliae</name>
    <dbReference type="NCBI Taxonomy" id="2914984"/>
    <lineage>
        <taxon>Bacteria</taxon>
        <taxon>Pseudomonadati</taxon>
        <taxon>Pseudomonadota</taxon>
        <taxon>Gammaproteobacteria</taxon>
        <taxon>Enterobacterales</taxon>
        <taxon>Pectobacteriaceae</taxon>
        <taxon>Brenneria</taxon>
    </lineage>
</organism>
<dbReference type="SUPFAM" id="SSF52467">
    <property type="entry name" value="DHS-like NAD/FAD-binding domain"/>
    <property type="match status" value="1"/>
</dbReference>
<dbReference type="PANTHER" id="PTHR43153:SF1">
    <property type="entry name" value="ELECTRON TRANSFER FLAVOPROTEIN SUBUNIT ALPHA, MITOCHONDRIAL"/>
    <property type="match status" value="1"/>
</dbReference>
<feature type="domain" description="Electron transfer flavoprotein alpha/beta-subunit N-terminal" evidence="6">
    <location>
        <begin position="8"/>
        <end position="184"/>
    </location>
</feature>
<gene>
    <name evidence="7" type="ORF">MFP26_14875</name>
</gene>
<accession>A0ABT0MVT1</accession>
<dbReference type="Pfam" id="PF01012">
    <property type="entry name" value="ETF"/>
    <property type="match status" value="1"/>
</dbReference>
<keyword evidence="8" id="KW-1185">Reference proteome</keyword>
<evidence type="ECO:0000313" key="8">
    <source>
        <dbReference type="Proteomes" id="UP001203069"/>
    </source>
</evidence>
<dbReference type="EMBL" id="JAKPBZ010000113">
    <property type="protein sequence ID" value="MCL2893971.1"/>
    <property type="molecule type" value="Genomic_DNA"/>
</dbReference>
<dbReference type="InterPro" id="IPR014731">
    <property type="entry name" value="ETF_asu_C"/>
</dbReference>
<dbReference type="Gene3D" id="3.40.50.1220">
    <property type="entry name" value="TPP-binding domain"/>
    <property type="match status" value="1"/>
</dbReference>
<comment type="similarity">
    <text evidence="1">Belongs to the ETF alpha-subunit/FixB family.</text>
</comment>
<dbReference type="Gene3D" id="3.40.50.620">
    <property type="entry name" value="HUPs"/>
    <property type="match status" value="1"/>
</dbReference>
<dbReference type="InterPro" id="IPR018206">
    <property type="entry name" value="ETF_asu_C_CS"/>
</dbReference>
<dbReference type="InterPro" id="IPR014729">
    <property type="entry name" value="Rossmann-like_a/b/a_fold"/>
</dbReference>
<evidence type="ECO:0000256" key="3">
    <source>
        <dbReference type="ARBA" id="ARBA00022630"/>
    </source>
</evidence>
<evidence type="ECO:0000256" key="2">
    <source>
        <dbReference type="ARBA" id="ARBA00022448"/>
    </source>
</evidence>
<keyword evidence="4" id="KW-0274">FAD</keyword>
<sequence>MANLLPHVFVYADKAERLAELIAGARQYGEQVSVLCVGEQRQAQHAAGLGADVVYHFEPQQGVVPEDYVPSFANAVKTVAPSALILLAAGKRGKAIAARLGAQLDGAVINDALDLRVEDQTISARHTLYGGLAYGTERTASPYSIVTFGSGVFAAAAVTGSEPGIVRPGEFIAPRSPLKFLAGKPKPGGSVDLAKARRIVGIGRGIGHKEDIALALDLAQAIDAEVGCSRPIAEGEGWMDHDRYIGVSGVTLNADLYIAVGISGQIQHMVGANQVKTIVAINKDKNAPIFNSADYGIVGDLYKILPALSAKLSG</sequence>
<proteinExistence type="inferred from homology"/>
<reference evidence="7 8" key="1">
    <citation type="submission" date="2022-02" db="EMBL/GenBank/DDBJ databases">
        <title>Description of Brenneria tiliae sp. nov. isolated from symptomatic Tilia x moltkei and Tilia x europaea trees in the UK.</title>
        <authorList>
            <person name="Kile H."/>
        </authorList>
    </citation>
    <scope>NUCLEOTIDE SEQUENCE [LARGE SCALE GENOMIC DNA]</scope>
    <source>
        <strain evidence="7 8">MC1SB4.1</strain>
    </source>
</reference>
<dbReference type="PROSITE" id="PS00696">
    <property type="entry name" value="ETF_ALPHA"/>
    <property type="match status" value="1"/>
</dbReference>